<protein>
    <recommendedName>
        <fullName evidence="3">Peptide chain release factor 2</fullName>
    </recommendedName>
</protein>
<accession>A0A0U1DUH4</accession>
<dbReference type="Pfam" id="PF18844">
    <property type="entry name" value="baeRF_family2"/>
    <property type="match status" value="1"/>
</dbReference>
<evidence type="ECO:0000313" key="1">
    <source>
        <dbReference type="EMBL" id="CQD22053.1"/>
    </source>
</evidence>
<reference evidence="2" key="1">
    <citation type="submission" date="2015-03" db="EMBL/GenBank/DDBJ databases">
        <authorList>
            <person name="Urmite Genomes"/>
        </authorList>
    </citation>
    <scope>NUCLEOTIDE SEQUENCE [LARGE SCALE GENOMIC DNA]</scope>
    <source>
        <strain evidence="2">CSUR P1344</strain>
    </source>
</reference>
<evidence type="ECO:0008006" key="3">
    <source>
        <dbReference type="Google" id="ProtNLM"/>
    </source>
</evidence>
<organism evidence="1 2">
    <name type="scientific">Mycobacterium europaeum</name>
    <dbReference type="NCBI Taxonomy" id="761804"/>
    <lineage>
        <taxon>Bacteria</taxon>
        <taxon>Bacillati</taxon>
        <taxon>Actinomycetota</taxon>
        <taxon>Actinomycetes</taxon>
        <taxon>Mycobacteriales</taxon>
        <taxon>Mycobacteriaceae</taxon>
        <taxon>Mycobacterium</taxon>
        <taxon>Mycobacterium simiae complex</taxon>
    </lineage>
</organism>
<dbReference type="Proteomes" id="UP000199601">
    <property type="component" value="Unassembled WGS sequence"/>
</dbReference>
<dbReference type="EMBL" id="CTEC01000002">
    <property type="protein sequence ID" value="CQD22053.1"/>
    <property type="molecule type" value="Genomic_DNA"/>
</dbReference>
<dbReference type="InterPro" id="IPR040701">
    <property type="entry name" value="Bact_RF_family2"/>
</dbReference>
<proteinExistence type="predicted"/>
<dbReference type="RefSeq" id="WP_090423126.1">
    <property type="nucleotide sequence ID" value="NZ_CTEC01000002.1"/>
</dbReference>
<gene>
    <name evidence="1" type="ORF">BN000_05463</name>
</gene>
<sequence>MHSDRLKLLAKAQGPFASVYFDDSHDTLDAAEQLEVKWGDIRRQLEDMGADAKVLGMLEQAVLHHRPAVGRRGRAVIATNDQVLVDEQLITPPAATVVRLSDYPYLVPLIGMQVQHPTYVFAAVDHTGADISLHQGDAVTSKTVDGGGYPVHKPVTAGWNGYGDLQHTTEEAIRMNCRAVADELTRMVDEADPEVVFLCGQVRSLADVTAELPERVAARVVQLHAAARKTGIDQNEISELTAAEFERRRSAETTSAAERFEAEQGRGSGLAAGGLAAVCAALRDGNVDTLIVGDLGDATVVTGKALTTIAPDADALSDLGEPVERVARADEALPFCAVAVGASLVRADHRIAPEAGAGTLLRYAATDRLAGRRP</sequence>
<evidence type="ECO:0000313" key="2">
    <source>
        <dbReference type="Proteomes" id="UP000199601"/>
    </source>
</evidence>
<name>A0A0U1DUH4_9MYCO</name>
<keyword evidence="2" id="KW-1185">Reference proteome</keyword>
<dbReference type="AlphaFoldDB" id="A0A0U1DUH4"/>